<dbReference type="Proteomes" id="UP000663832">
    <property type="component" value="Unassembled WGS sequence"/>
</dbReference>
<dbReference type="EMBL" id="CAJNOM010000072">
    <property type="protein sequence ID" value="CAF0982465.1"/>
    <property type="molecule type" value="Genomic_DNA"/>
</dbReference>
<evidence type="ECO:0000313" key="5">
    <source>
        <dbReference type="Proteomes" id="UP000663832"/>
    </source>
</evidence>
<dbReference type="Proteomes" id="UP000663877">
    <property type="component" value="Unassembled WGS sequence"/>
</dbReference>
<evidence type="ECO:0000256" key="1">
    <source>
        <dbReference type="SAM" id="Coils"/>
    </source>
</evidence>
<protein>
    <submittedName>
        <fullName evidence="2">Uncharacterized protein</fullName>
    </submittedName>
</protein>
<sequence>MSFQSDVESIVNVSSTGVKHNTVNKDNVQVSSAVSHDAVNKVALNVGSEKLSQLMDRLSTTHAQLDDYTQKRTHQISIETRNIINKILEETKDKQRQLLLEAQTKSELFQQEYQNALQIKINQLNEEKAQHLAQLEKALNDQQELILINARQNIDSLQQAANQRKINVLQEAQAVTNARLEQIAEQVVHIGQEDSANRLASTTTTVITTQAVAQGQTEHIQQTYVQGQTEHTQQTYAQVAAHT</sequence>
<comment type="caution">
    <text evidence="2">The sequence shown here is derived from an EMBL/GenBank/DDBJ whole genome shotgun (WGS) entry which is preliminary data.</text>
</comment>
<reference evidence="2" key="1">
    <citation type="submission" date="2021-02" db="EMBL/GenBank/DDBJ databases">
        <authorList>
            <person name="Nowell W R."/>
        </authorList>
    </citation>
    <scope>NUCLEOTIDE SEQUENCE</scope>
</reference>
<dbReference type="EMBL" id="CAJNOM010000085">
    <property type="protein sequence ID" value="CAF1013728.1"/>
    <property type="molecule type" value="Genomic_DNA"/>
</dbReference>
<dbReference type="EMBL" id="CAJNOI010000151">
    <property type="protein sequence ID" value="CAF1133794.1"/>
    <property type="molecule type" value="Genomic_DNA"/>
</dbReference>
<evidence type="ECO:0000313" key="4">
    <source>
        <dbReference type="EMBL" id="CAF1133794.1"/>
    </source>
</evidence>
<dbReference type="OrthoDB" id="10026171at2759"/>
<evidence type="ECO:0000313" key="2">
    <source>
        <dbReference type="EMBL" id="CAF0982465.1"/>
    </source>
</evidence>
<keyword evidence="1" id="KW-0175">Coiled coil</keyword>
<evidence type="ECO:0000313" key="3">
    <source>
        <dbReference type="EMBL" id="CAF1013728.1"/>
    </source>
</evidence>
<accession>A0A814FFX4</accession>
<keyword evidence="5" id="KW-1185">Reference proteome</keyword>
<gene>
    <name evidence="4" type="ORF">BJG266_LOCUS23156</name>
    <name evidence="2" type="ORF">QVE165_LOCUS13940</name>
    <name evidence="3" type="ORF">QVE165_LOCUS15613</name>
</gene>
<proteinExistence type="predicted"/>
<dbReference type="AlphaFoldDB" id="A0A814FFX4"/>
<feature type="coiled-coil region" evidence="1">
    <location>
        <begin position="85"/>
        <end position="167"/>
    </location>
</feature>
<organism evidence="2 5">
    <name type="scientific">Adineta steineri</name>
    <dbReference type="NCBI Taxonomy" id="433720"/>
    <lineage>
        <taxon>Eukaryota</taxon>
        <taxon>Metazoa</taxon>
        <taxon>Spiralia</taxon>
        <taxon>Gnathifera</taxon>
        <taxon>Rotifera</taxon>
        <taxon>Eurotatoria</taxon>
        <taxon>Bdelloidea</taxon>
        <taxon>Adinetida</taxon>
        <taxon>Adinetidae</taxon>
        <taxon>Adineta</taxon>
    </lineage>
</organism>
<name>A0A814FFX4_9BILA</name>